<dbReference type="EMBL" id="JACZKO010000063">
    <property type="protein sequence ID" value="MBE0563672.1"/>
    <property type="molecule type" value="Genomic_DNA"/>
</dbReference>
<reference evidence="1" key="1">
    <citation type="submission" date="2020-09" db="EMBL/GenBank/DDBJ databases">
        <authorList>
            <person name="Dalcin Martins P."/>
        </authorList>
    </citation>
    <scope>NUCLEOTIDE SEQUENCE</scope>
    <source>
        <strain evidence="1">MAG47</strain>
    </source>
</reference>
<evidence type="ECO:0000313" key="2">
    <source>
        <dbReference type="Proteomes" id="UP000642265"/>
    </source>
</evidence>
<gene>
    <name evidence="1" type="ORF">IH622_23035</name>
</gene>
<protein>
    <recommendedName>
        <fullName evidence="3">Phage family protein</fullName>
    </recommendedName>
</protein>
<dbReference type="InterPro" id="IPR025915">
    <property type="entry name" value="Phage_gp49_66"/>
</dbReference>
<comment type="caution">
    <text evidence="1">The sequence shown here is derived from an EMBL/GenBank/DDBJ whole genome shotgun (WGS) entry which is preliminary data.</text>
</comment>
<proteinExistence type="predicted"/>
<reference evidence="1" key="2">
    <citation type="submission" date="2020-10" db="EMBL/GenBank/DDBJ databases">
        <title>Enrichment of novel Verrucomicrobia, Bacteroidetes and Krumholzibacteria in an oxygen-limited, methane- and iron-fed bioreactor inoculated with Bothnian Sea sediments.</title>
        <authorList>
            <person name="Martins P.D."/>
            <person name="de Jong A."/>
            <person name="Lenstra W.K."/>
            <person name="van Helmond N.A.G.M."/>
            <person name="Slomp C.P."/>
            <person name="Jetten M.S.M."/>
            <person name="Welte C.U."/>
            <person name="Rasigraf O."/>
        </authorList>
    </citation>
    <scope>NUCLEOTIDE SEQUENCE</scope>
    <source>
        <strain evidence="1">MAG47</strain>
    </source>
</reference>
<evidence type="ECO:0000313" key="1">
    <source>
        <dbReference type="EMBL" id="MBE0563672.1"/>
    </source>
</evidence>
<dbReference type="Pfam" id="PF13876">
    <property type="entry name" value="Phage_gp49_66"/>
    <property type="match status" value="1"/>
</dbReference>
<evidence type="ECO:0008006" key="3">
    <source>
        <dbReference type="Google" id="ProtNLM"/>
    </source>
</evidence>
<sequence length="118" mass="13074">MNTPVTETELAAKAVAPRVTLADIEGSIVAEHYFTAAEGELGKRYAHNEDEFGVPQDLELLMFCVLVLKNGFTVVGKSACADPKNFNREIGERVARENAVREIWPLLGYELKTKLSLH</sequence>
<name>A0A8I0N8S9_BRUAN</name>
<dbReference type="AlphaFoldDB" id="A0A8I0N8S9"/>
<dbReference type="Proteomes" id="UP000642265">
    <property type="component" value="Unassembled WGS sequence"/>
</dbReference>
<organism evidence="1 2">
    <name type="scientific">Brucella anthropi</name>
    <name type="common">Ochrobactrum anthropi</name>
    <dbReference type="NCBI Taxonomy" id="529"/>
    <lineage>
        <taxon>Bacteria</taxon>
        <taxon>Pseudomonadati</taxon>
        <taxon>Pseudomonadota</taxon>
        <taxon>Alphaproteobacteria</taxon>
        <taxon>Hyphomicrobiales</taxon>
        <taxon>Brucellaceae</taxon>
        <taxon>Brucella/Ochrobactrum group</taxon>
        <taxon>Brucella</taxon>
    </lineage>
</organism>
<accession>A0A8I0N8S9</accession>